<feature type="transmembrane region" description="Helical" evidence="7">
    <location>
        <begin position="241"/>
        <end position="261"/>
    </location>
</feature>
<dbReference type="STRING" id="635013.TherJR_1190"/>
<dbReference type="InterPro" id="IPR051258">
    <property type="entry name" value="Diverse_Substrate_Transporter"/>
</dbReference>
<feature type="transmembrane region" description="Helical" evidence="7">
    <location>
        <begin position="97"/>
        <end position="115"/>
    </location>
</feature>
<evidence type="ECO:0000313" key="10">
    <source>
        <dbReference type="Proteomes" id="UP000002377"/>
    </source>
</evidence>
<dbReference type="GO" id="GO:0005886">
    <property type="term" value="C:plasma membrane"/>
    <property type="evidence" value="ECO:0007669"/>
    <property type="project" value="UniProtKB-SubCell"/>
</dbReference>
<dbReference type="Gene3D" id="1.10.3730.20">
    <property type="match status" value="1"/>
</dbReference>
<dbReference type="HOGENOM" id="CLU_033863_21_3_9"/>
<comment type="similarity">
    <text evidence="2">Belongs to the EamA transporter family.</text>
</comment>
<organism evidence="9 10">
    <name type="scientific">Thermincola potens (strain JR)</name>
    <dbReference type="NCBI Taxonomy" id="635013"/>
    <lineage>
        <taxon>Bacteria</taxon>
        <taxon>Bacillati</taxon>
        <taxon>Bacillota</taxon>
        <taxon>Clostridia</taxon>
        <taxon>Eubacteriales</taxon>
        <taxon>Thermincolaceae</taxon>
        <taxon>Thermincola</taxon>
    </lineage>
</organism>
<dbReference type="InterPro" id="IPR000620">
    <property type="entry name" value="EamA_dom"/>
</dbReference>
<feature type="transmembrane region" description="Helical" evidence="7">
    <location>
        <begin position="177"/>
        <end position="197"/>
    </location>
</feature>
<feature type="transmembrane region" description="Helical" evidence="7">
    <location>
        <begin position="209"/>
        <end position="229"/>
    </location>
</feature>
<sequence precursor="true">MNSRKNQLLADLALVFVTAVWGATFVSVKEAITRVEPFYFLAIRFGIATLLMLLITNKRIVQTTRSTLWKGILIGLALFAGYSFQTFGLQYTTASNAGFITGLSVVIVPVIVTFIQKKPPGIISALGIISATVGLGLLTINATLTFNYGDLLVLFCAFSYALHILLVGKYSPDHDAFILATVQIGTVALASFVAALIKETAPTAEAFNAQVWRAILITAVFATALAFFLQTWTQKYTSPTHTAIIFTMEPVFAAIFAYFIGGESFTLRQGIGAVCILAGMLAAELGGHEKINEKIPEEAAENNLKI</sequence>
<evidence type="ECO:0000313" key="9">
    <source>
        <dbReference type="EMBL" id="ADG82054.1"/>
    </source>
</evidence>
<evidence type="ECO:0000259" key="8">
    <source>
        <dbReference type="Pfam" id="PF00892"/>
    </source>
</evidence>
<keyword evidence="3" id="KW-1003">Cell membrane</keyword>
<feature type="domain" description="EamA" evidence="8">
    <location>
        <begin position="10"/>
        <end position="139"/>
    </location>
</feature>
<feature type="domain" description="EamA" evidence="8">
    <location>
        <begin position="148"/>
        <end position="281"/>
    </location>
</feature>
<dbReference type="RefSeq" id="WP_013120073.1">
    <property type="nucleotide sequence ID" value="NC_014152.1"/>
</dbReference>
<dbReference type="PANTHER" id="PTHR42920">
    <property type="entry name" value="OS03G0707200 PROTEIN-RELATED"/>
    <property type="match status" value="1"/>
</dbReference>
<accession>D5XEI3</accession>
<dbReference type="eggNOG" id="COG0697">
    <property type="taxonomic scope" value="Bacteria"/>
</dbReference>
<name>D5XEI3_THEPJ</name>
<dbReference type="Pfam" id="PF00892">
    <property type="entry name" value="EamA"/>
    <property type="match status" value="2"/>
</dbReference>
<evidence type="ECO:0000256" key="1">
    <source>
        <dbReference type="ARBA" id="ARBA00004651"/>
    </source>
</evidence>
<evidence type="ECO:0000256" key="7">
    <source>
        <dbReference type="SAM" id="Phobius"/>
    </source>
</evidence>
<evidence type="ECO:0000256" key="2">
    <source>
        <dbReference type="ARBA" id="ARBA00007362"/>
    </source>
</evidence>
<keyword evidence="6 7" id="KW-0472">Membrane</keyword>
<keyword evidence="10" id="KW-1185">Reference proteome</keyword>
<dbReference type="EMBL" id="CP002028">
    <property type="protein sequence ID" value="ADG82054.1"/>
    <property type="molecule type" value="Genomic_DNA"/>
</dbReference>
<evidence type="ECO:0000256" key="3">
    <source>
        <dbReference type="ARBA" id="ARBA00022475"/>
    </source>
</evidence>
<dbReference type="AlphaFoldDB" id="D5XEI3"/>
<dbReference type="OrthoDB" id="9804865at2"/>
<feature type="transmembrane region" description="Helical" evidence="7">
    <location>
        <begin position="67"/>
        <end position="85"/>
    </location>
</feature>
<evidence type="ECO:0000256" key="6">
    <source>
        <dbReference type="ARBA" id="ARBA00023136"/>
    </source>
</evidence>
<feature type="transmembrane region" description="Helical" evidence="7">
    <location>
        <begin position="122"/>
        <end position="140"/>
    </location>
</feature>
<keyword evidence="4 7" id="KW-0812">Transmembrane</keyword>
<gene>
    <name evidence="9" type="ordered locus">TherJR_1190</name>
</gene>
<dbReference type="Proteomes" id="UP000002377">
    <property type="component" value="Chromosome"/>
</dbReference>
<comment type="subcellular location">
    <subcellularLocation>
        <location evidence="1">Cell membrane</location>
        <topology evidence="1">Multi-pass membrane protein</topology>
    </subcellularLocation>
</comment>
<dbReference type="KEGG" id="tjr:TherJR_1190"/>
<dbReference type="PANTHER" id="PTHR42920:SF5">
    <property type="entry name" value="EAMA DOMAIN-CONTAINING PROTEIN"/>
    <property type="match status" value="1"/>
</dbReference>
<evidence type="ECO:0000256" key="5">
    <source>
        <dbReference type="ARBA" id="ARBA00022989"/>
    </source>
</evidence>
<keyword evidence="5 7" id="KW-1133">Transmembrane helix</keyword>
<dbReference type="SUPFAM" id="SSF103481">
    <property type="entry name" value="Multidrug resistance efflux transporter EmrE"/>
    <property type="match status" value="2"/>
</dbReference>
<proteinExistence type="inferred from homology"/>
<reference evidence="9 10" key="1">
    <citation type="submission" date="2010-05" db="EMBL/GenBank/DDBJ databases">
        <title>Complete sequence of Thermincola sp. JR.</title>
        <authorList>
            <consortium name="US DOE Joint Genome Institute"/>
            <person name="Lucas S."/>
            <person name="Copeland A."/>
            <person name="Lapidus A."/>
            <person name="Cheng J.-F."/>
            <person name="Bruce D."/>
            <person name="Goodwin L."/>
            <person name="Pitluck S."/>
            <person name="Chertkov O."/>
            <person name="Detter J.C."/>
            <person name="Han C."/>
            <person name="Tapia R."/>
            <person name="Land M."/>
            <person name="Hauser L."/>
            <person name="Kyrpides N."/>
            <person name="Mikhailova N."/>
            <person name="Hazen T.C."/>
            <person name="Woyke T."/>
        </authorList>
    </citation>
    <scope>NUCLEOTIDE SEQUENCE [LARGE SCALE GENOMIC DNA]</scope>
    <source>
        <strain evidence="9 10">JR</strain>
    </source>
</reference>
<protein>
    <recommendedName>
        <fullName evidence="8">EamA domain-containing protein</fullName>
    </recommendedName>
</protein>
<feature type="transmembrane region" description="Helical" evidence="7">
    <location>
        <begin position="38"/>
        <end position="55"/>
    </location>
</feature>
<dbReference type="InterPro" id="IPR037185">
    <property type="entry name" value="EmrE-like"/>
</dbReference>
<evidence type="ECO:0000256" key="4">
    <source>
        <dbReference type="ARBA" id="ARBA00022692"/>
    </source>
</evidence>